<gene>
    <name evidence="1" type="ORF">A1359_07890</name>
</gene>
<organism evidence="1 2">
    <name type="scientific">Methylomonas lenta</name>
    <dbReference type="NCBI Taxonomy" id="980561"/>
    <lineage>
        <taxon>Bacteria</taxon>
        <taxon>Pseudomonadati</taxon>
        <taxon>Pseudomonadota</taxon>
        <taxon>Gammaproteobacteria</taxon>
        <taxon>Methylococcales</taxon>
        <taxon>Methylococcaceae</taxon>
        <taxon>Methylomonas</taxon>
    </lineage>
</organism>
<reference evidence="1 2" key="1">
    <citation type="submission" date="2016-03" db="EMBL/GenBank/DDBJ databases">
        <authorList>
            <person name="Ploux O."/>
        </authorList>
    </citation>
    <scope>NUCLEOTIDE SEQUENCE [LARGE SCALE GENOMIC DNA]</scope>
    <source>
        <strain evidence="1 2">R-45370</strain>
    </source>
</reference>
<name>A0A177NER3_9GAMM</name>
<accession>A0A177NER3</accession>
<evidence type="ECO:0000313" key="2">
    <source>
        <dbReference type="Proteomes" id="UP000078476"/>
    </source>
</evidence>
<evidence type="ECO:0000313" key="1">
    <source>
        <dbReference type="EMBL" id="OAI16558.1"/>
    </source>
</evidence>
<protein>
    <submittedName>
        <fullName evidence="1">Uncharacterized protein</fullName>
    </submittedName>
</protein>
<dbReference type="EMBL" id="LUUI01000095">
    <property type="protein sequence ID" value="OAI16558.1"/>
    <property type="molecule type" value="Genomic_DNA"/>
</dbReference>
<dbReference type="AlphaFoldDB" id="A0A177NER3"/>
<comment type="caution">
    <text evidence="1">The sequence shown here is derived from an EMBL/GenBank/DDBJ whole genome shotgun (WGS) entry which is preliminary data.</text>
</comment>
<sequence length="73" mass="8154">MLGINDQRLIIVAQHNNEITLPDKTSPSKCAINDYRKRNRVAVRPDRGCFDADMASYKALELLADTGQLLHSA</sequence>
<proteinExistence type="predicted"/>
<keyword evidence="2" id="KW-1185">Reference proteome</keyword>
<dbReference type="Proteomes" id="UP000078476">
    <property type="component" value="Unassembled WGS sequence"/>
</dbReference>